<protein>
    <submittedName>
        <fullName evidence="4">PHB depolymerase family esterase</fullName>
    </submittedName>
</protein>
<proteinExistence type="predicted"/>
<dbReference type="PANTHER" id="PTHR43037:SF1">
    <property type="entry name" value="BLL1128 PROTEIN"/>
    <property type="match status" value="1"/>
</dbReference>
<dbReference type="GO" id="GO:0016787">
    <property type="term" value="F:hydrolase activity"/>
    <property type="evidence" value="ECO:0007669"/>
    <property type="project" value="UniProtKB-KW"/>
</dbReference>
<dbReference type="InterPro" id="IPR050955">
    <property type="entry name" value="Plant_Biomass_Hydrol_Est"/>
</dbReference>
<evidence type="ECO:0000256" key="3">
    <source>
        <dbReference type="SAM" id="MobiDB-lite"/>
    </source>
</evidence>
<accession>A0A6N9HIJ9</accession>
<evidence type="ECO:0000256" key="2">
    <source>
        <dbReference type="ARBA" id="ARBA00022801"/>
    </source>
</evidence>
<dbReference type="SUPFAM" id="SSF53474">
    <property type="entry name" value="alpha/beta-Hydrolases"/>
    <property type="match status" value="1"/>
</dbReference>
<dbReference type="GO" id="GO:0005576">
    <property type="term" value="C:extracellular region"/>
    <property type="evidence" value="ECO:0007669"/>
    <property type="project" value="InterPro"/>
</dbReference>
<dbReference type="Proteomes" id="UP000448575">
    <property type="component" value="Unassembled WGS sequence"/>
</dbReference>
<evidence type="ECO:0000313" key="5">
    <source>
        <dbReference type="Proteomes" id="UP000448575"/>
    </source>
</evidence>
<evidence type="ECO:0000313" key="4">
    <source>
        <dbReference type="EMBL" id="MYN02615.1"/>
    </source>
</evidence>
<dbReference type="InterPro" id="IPR010126">
    <property type="entry name" value="Esterase_phb"/>
</dbReference>
<feature type="region of interest" description="Disordered" evidence="3">
    <location>
        <begin position="68"/>
        <end position="106"/>
    </location>
</feature>
<keyword evidence="1" id="KW-0732">Signal</keyword>
<reference evidence="4 5" key="1">
    <citation type="submission" date="2019-12" db="EMBL/GenBank/DDBJ databases">
        <title>Novel species isolated from a subtropical stream in China.</title>
        <authorList>
            <person name="Lu H."/>
        </authorList>
    </citation>
    <scope>NUCLEOTIDE SEQUENCE [LARGE SCALE GENOMIC DNA]</scope>
    <source>
        <strain evidence="4 5">DS3</strain>
    </source>
</reference>
<keyword evidence="5" id="KW-1185">Reference proteome</keyword>
<dbReference type="InterPro" id="IPR029058">
    <property type="entry name" value="AB_hydrolase_fold"/>
</dbReference>
<gene>
    <name evidence="4" type="ORF">GTP41_10950</name>
</gene>
<comment type="caution">
    <text evidence="4">The sequence shown here is derived from an EMBL/GenBank/DDBJ whole genome shotgun (WGS) entry which is preliminary data.</text>
</comment>
<dbReference type="NCBIfam" id="TIGR01840">
    <property type="entry name" value="esterase_phb"/>
    <property type="match status" value="1"/>
</dbReference>
<dbReference type="AlphaFoldDB" id="A0A6N9HIJ9"/>
<dbReference type="Pfam" id="PF10503">
    <property type="entry name" value="Esterase_PHB"/>
    <property type="match status" value="1"/>
</dbReference>
<evidence type="ECO:0000256" key="1">
    <source>
        <dbReference type="ARBA" id="ARBA00022729"/>
    </source>
</evidence>
<keyword evidence="2" id="KW-0378">Hydrolase</keyword>
<organism evidence="4 5">
    <name type="scientific">Pseudoduganella guangdongensis</name>
    <dbReference type="NCBI Taxonomy" id="2692179"/>
    <lineage>
        <taxon>Bacteria</taxon>
        <taxon>Pseudomonadati</taxon>
        <taxon>Pseudomonadota</taxon>
        <taxon>Betaproteobacteria</taxon>
        <taxon>Burkholderiales</taxon>
        <taxon>Oxalobacteraceae</taxon>
        <taxon>Telluria group</taxon>
        <taxon>Pseudoduganella</taxon>
    </lineage>
</organism>
<sequence length="389" mass="40781">MKPFDDFLGRMMESARLAQANKPGESTKVIQAALRAAGLLPAAAPDGADGDQPEPIDLNPVPEWAAAARAGAGTTAKSSPRPGRTAPGRQRSHTAAPDPRAPGEFVQGSFTAAAGTRRYKLYVPSAPATGPRPLIVMLHGCTQNPDDFAAGTAMNALAEQHGCLVLYPEQPRGANATLCWNWFEVPHQGRDGGEPALIAGMTREIIERQQADPARVFVAGLSAGGAMAAIMGAAYPDLYAAVGVHSGLPVGKARDMITGLAAMKKVRPGNGSKTGQLRQRVPVIVFHGDRDDVVHPGNGEAVLEQFVRPAPASPGESLRRVQEAIADAGGRRYTRTVMLDGTGRSVAEHWQLHGAGHAWSGGSRAGSHTDPAGPNASAEMLRFFLAQKD</sequence>
<dbReference type="RefSeq" id="WP_161025623.1">
    <property type="nucleotide sequence ID" value="NZ_WWCJ01000007.1"/>
</dbReference>
<dbReference type="PANTHER" id="PTHR43037">
    <property type="entry name" value="UNNAMED PRODUCT-RELATED"/>
    <property type="match status" value="1"/>
</dbReference>
<dbReference type="Gene3D" id="3.40.50.1820">
    <property type="entry name" value="alpha/beta hydrolase"/>
    <property type="match status" value="1"/>
</dbReference>
<name>A0A6N9HIJ9_9BURK</name>
<dbReference type="EMBL" id="WWCJ01000007">
    <property type="protein sequence ID" value="MYN02615.1"/>
    <property type="molecule type" value="Genomic_DNA"/>
</dbReference>